<keyword evidence="1" id="KW-0677">Repeat</keyword>
<dbReference type="RefSeq" id="WP_084233031.1">
    <property type="nucleotide sequence ID" value="NZ_FWXW01000001.1"/>
</dbReference>
<keyword evidence="4" id="KW-1185">Reference proteome</keyword>
<gene>
    <name evidence="3" type="ORF">SAMN02745168_0380</name>
</gene>
<feature type="domain" description="SLH" evidence="2">
    <location>
        <begin position="139"/>
        <end position="201"/>
    </location>
</feature>
<dbReference type="InterPro" id="IPR001119">
    <property type="entry name" value="SLH_dom"/>
</dbReference>
<feature type="domain" description="SLH" evidence="2">
    <location>
        <begin position="22"/>
        <end position="84"/>
    </location>
</feature>
<reference evidence="3 4" key="1">
    <citation type="submission" date="2017-04" db="EMBL/GenBank/DDBJ databases">
        <authorList>
            <person name="Afonso C.L."/>
            <person name="Miller P.J."/>
            <person name="Scott M.A."/>
            <person name="Spackman E."/>
            <person name="Goraichik I."/>
            <person name="Dimitrov K.M."/>
            <person name="Suarez D.L."/>
            <person name="Swayne D.E."/>
        </authorList>
    </citation>
    <scope>NUCLEOTIDE SEQUENCE [LARGE SCALE GENOMIC DNA]</scope>
    <source>
        <strain evidence="3 4">DSM 12816</strain>
    </source>
</reference>
<dbReference type="AlphaFoldDB" id="A0A1W1YFU5"/>
<sequence length="877" mass="90599">MKRRLLGILFSAAFVLTLLPVSALGVFYDVEGHWAQREIENWSDMEILMGWNGSFYPDEPITRGEMAIVLERIMGYGTASENTFEDLSQAYYTQAVLKANAAGVLLGSEGFLRPDDSMTREETAVLFCRVFGIGEDTSDSGFTDAAEISVWARGYVNALADDGYIRGRNGKFDPQRPITRAETVKILDNIVSLICNRAQEYSEDVSGVVIVNTSGAVLRDMTIDGDLILAEGIGDGEVTLDHVVVTGRTFIRGGGANSVYIEGGSALSDIIIEKTEAGEIRVVTSGGASVFAVYVDDGCDDVILTGTFTDVTITSGVTVRAVGAAVQNMTVSCADAELFVDSASSVALLMVEAPASVTNVGLITTAVIESDGVVIDGNSPLTVSLSSGASYPTNSFGIPVTGAPAADSSPEPPAAVPLTSLGPIQGMARNGETLSAGSVVPKDGTAVFQWSLSSDGVDFEDLEGATGYTYTIGTTDTGKWIRVTATGTGGYSGSVTSDAVYVAALGSDASLSALSYKVGGGSSVALTGFDPDTGTYSVTLPYGTGSSAVITLSGTLSDSYASIIENDGVTLDSGEGSASILVMSENGVFTRNYVVNFETAEPSHIATLSSSIGTVDDAAGTITGIPGSTTLSAFEAALTPAAGAVFETYELDGTTVATDLKTGYQVIVTAQDGVTHKTYTLTLLPSSDATLSYLTYSVDGGAPTGRYVYIEETTLYIFLDYGTNTAAQVALTATAANSGAQIAYDPQTVTLSGGTGSSSITVTAEDGITKRTYPVNIIINKNDDPTLSSLSYSVNGGSFVSVPGFSSSNHDYTIVLPAGTNPSSVIALSGTTKDPNASITHNPGLTLNSGVGITSIIVLAEDGATSLTYTVRFLTAS</sequence>
<proteinExistence type="predicted"/>
<evidence type="ECO:0000256" key="1">
    <source>
        <dbReference type="ARBA" id="ARBA00022737"/>
    </source>
</evidence>
<evidence type="ECO:0000313" key="4">
    <source>
        <dbReference type="Proteomes" id="UP000192790"/>
    </source>
</evidence>
<evidence type="ECO:0000259" key="2">
    <source>
        <dbReference type="PROSITE" id="PS51272"/>
    </source>
</evidence>
<organism evidence="3 4">
    <name type="scientific">Papillibacter cinnamivorans DSM 12816</name>
    <dbReference type="NCBI Taxonomy" id="1122930"/>
    <lineage>
        <taxon>Bacteria</taxon>
        <taxon>Bacillati</taxon>
        <taxon>Bacillota</taxon>
        <taxon>Clostridia</taxon>
        <taxon>Eubacteriales</taxon>
        <taxon>Oscillospiraceae</taxon>
        <taxon>Papillibacter</taxon>
    </lineage>
</organism>
<name>A0A1W1YFU5_9FIRM</name>
<dbReference type="STRING" id="1122930.SAMN02745168_0380"/>
<dbReference type="PROSITE" id="PS51272">
    <property type="entry name" value="SLH"/>
    <property type="match status" value="2"/>
</dbReference>
<dbReference type="EMBL" id="FWXW01000001">
    <property type="protein sequence ID" value="SMC34648.1"/>
    <property type="molecule type" value="Genomic_DNA"/>
</dbReference>
<protein>
    <submittedName>
        <fullName evidence="3">S-layer homology domain-containing protein</fullName>
    </submittedName>
</protein>
<dbReference type="Gene3D" id="2.60.40.2700">
    <property type="match status" value="1"/>
</dbReference>
<dbReference type="Proteomes" id="UP000192790">
    <property type="component" value="Unassembled WGS sequence"/>
</dbReference>
<dbReference type="Pfam" id="PF00395">
    <property type="entry name" value="SLH"/>
    <property type="match status" value="3"/>
</dbReference>
<dbReference type="OrthoDB" id="174569at2"/>
<evidence type="ECO:0000313" key="3">
    <source>
        <dbReference type="EMBL" id="SMC34648.1"/>
    </source>
</evidence>
<accession>A0A1W1YFU5</accession>